<comment type="caution">
    <text evidence="4">The sequence shown here is derived from an EMBL/GenBank/DDBJ whole genome shotgun (WGS) entry which is preliminary data.</text>
</comment>
<feature type="domain" description="Aldehyde oxidase/xanthine dehydrogenase a/b hammerhead" evidence="3">
    <location>
        <begin position="44"/>
        <end position="156"/>
    </location>
</feature>
<dbReference type="PANTHER" id="PTHR11908">
    <property type="entry name" value="XANTHINE DEHYDROGENASE"/>
    <property type="match status" value="1"/>
</dbReference>
<dbReference type="EMBL" id="DWUV01000021">
    <property type="protein sequence ID" value="HJD33106.1"/>
    <property type="molecule type" value="Genomic_DNA"/>
</dbReference>
<dbReference type="InterPro" id="IPR016208">
    <property type="entry name" value="Ald_Oxase/xanthine_DH-like"/>
</dbReference>
<organism evidence="4 5">
    <name type="scientific">Candidatus Mediterraneibacter tabaqchaliae</name>
    <dbReference type="NCBI Taxonomy" id="2838689"/>
    <lineage>
        <taxon>Bacteria</taxon>
        <taxon>Bacillati</taxon>
        <taxon>Bacillota</taxon>
        <taxon>Clostridia</taxon>
        <taxon>Lachnospirales</taxon>
        <taxon>Lachnospiraceae</taxon>
        <taxon>Mediterraneibacter</taxon>
    </lineage>
</organism>
<dbReference type="Pfam" id="PF02738">
    <property type="entry name" value="MoCoBD_1"/>
    <property type="match status" value="1"/>
</dbReference>
<dbReference type="GO" id="GO:0016491">
    <property type="term" value="F:oxidoreductase activity"/>
    <property type="evidence" value="ECO:0007669"/>
    <property type="project" value="UniProtKB-KW"/>
</dbReference>
<dbReference type="PANTHER" id="PTHR11908:SF132">
    <property type="entry name" value="ALDEHYDE OXIDASE 1-RELATED"/>
    <property type="match status" value="1"/>
</dbReference>
<dbReference type="InterPro" id="IPR000674">
    <property type="entry name" value="Ald_Oxase/Xan_DH_a/b"/>
</dbReference>
<dbReference type="Pfam" id="PF01315">
    <property type="entry name" value="Ald_Xan_dh_C"/>
    <property type="match status" value="1"/>
</dbReference>
<dbReference type="InterPro" id="IPR037165">
    <property type="entry name" value="AldOxase/xan_DH_Mopterin-bd_sf"/>
</dbReference>
<keyword evidence="2" id="KW-0560">Oxidoreductase</keyword>
<evidence type="ECO:0000256" key="2">
    <source>
        <dbReference type="ARBA" id="ARBA00023002"/>
    </source>
</evidence>
<proteinExistence type="predicted"/>
<dbReference type="Pfam" id="PF20256">
    <property type="entry name" value="MoCoBD_2"/>
    <property type="match status" value="1"/>
</dbReference>
<accession>A0A9D2R5C7</accession>
<dbReference type="Gene3D" id="3.30.365.10">
    <property type="entry name" value="Aldehyde oxidase/xanthine dehydrogenase, molybdopterin binding domain"/>
    <property type="match status" value="4"/>
</dbReference>
<dbReference type="SMART" id="SM01008">
    <property type="entry name" value="Ald_Xan_dh_C"/>
    <property type="match status" value="1"/>
</dbReference>
<evidence type="ECO:0000313" key="4">
    <source>
        <dbReference type="EMBL" id="HJD33106.1"/>
    </source>
</evidence>
<evidence type="ECO:0000259" key="3">
    <source>
        <dbReference type="SMART" id="SM01008"/>
    </source>
</evidence>
<dbReference type="InterPro" id="IPR008274">
    <property type="entry name" value="AldOxase/xan_DH_MoCoBD1"/>
</dbReference>
<dbReference type="SUPFAM" id="SSF54665">
    <property type="entry name" value="CO dehydrogenase molybdoprotein N-domain-like"/>
    <property type="match status" value="1"/>
</dbReference>
<protein>
    <submittedName>
        <fullName evidence="4">Molybdopterin-dependent oxidoreductase</fullName>
    </submittedName>
</protein>
<reference evidence="4" key="2">
    <citation type="submission" date="2021-04" db="EMBL/GenBank/DDBJ databases">
        <authorList>
            <person name="Gilroy R."/>
        </authorList>
    </citation>
    <scope>NUCLEOTIDE SEQUENCE</scope>
    <source>
        <strain evidence="4">ChiGjej3B3-11674</strain>
    </source>
</reference>
<gene>
    <name evidence="4" type="ORF">H9911_01025</name>
</gene>
<dbReference type="Gene3D" id="3.90.1170.50">
    <property type="entry name" value="Aldehyde oxidase/xanthine dehydrogenase, a/b hammerhead"/>
    <property type="match status" value="1"/>
</dbReference>
<dbReference type="Proteomes" id="UP000823897">
    <property type="component" value="Unassembled WGS sequence"/>
</dbReference>
<evidence type="ECO:0000256" key="1">
    <source>
        <dbReference type="ARBA" id="ARBA00022505"/>
    </source>
</evidence>
<reference evidence="4" key="1">
    <citation type="journal article" date="2021" name="PeerJ">
        <title>Extensive microbial diversity within the chicken gut microbiome revealed by metagenomics and culture.</title>
        <authorList>
            <person name="Gilroy R."/>
            <person name="Ravi A."/>
            <person name="Getino M."/>
            <person name="Pursley I."/>
            <person name="Horton D.L."/>
            <person name="Alikhan N.F."/>
            <person name="Baker D."/>
            <person name="Gharbi K."/>
            <person name="Hall N."/>
            <person name="Watson M."/>
            <person name="Adriaenssens E.M."/>
            <person name="Foster-Nyarko E."/>
            <person name="Jarju S."/>
            <person name="Secka A."/>
            <person name="Antonio M."/>
            <person name="Oren A."/>
            <person name="Chaudhuri R.R."/>
            <person name="La Ragione R."/>
            <person name="Hildebrand F."/>
            <person name="Pallen M.J."/>
        </authorList>
    </citation>
    <scope>NUCLEOTIDE SEQUENCE</scope>
    <source>
        <strain evidence="4">ChiGjej3B3-11674</strain>
    </source>
</reference>
<sequence>MAGETAEEKAGKGTGLHSGCEKGAGKLRVVNRPVSKVDAHALVTGKAVYTNDLAPSDCLIVKVLRSPHAHALIKEINTARAEAVPGIECILTYKDCPDKRFTMAGQTYPEPSPYDRLILDQRVRFVGDAAAIIAGTSEEAVKKAMKLIKIKYEVLEPVLDFRTAKDNPILVHPEENWKSLCPVGADNKRNLCAHEVSESGDIDAVLDSCDYVIDRVYHTKANQQAMMETFRTYTYLDTYGRINVVSSTQVPFHVRRILANALDIPKYKVRVVKPRIGGGFGAKQTSVSEVYPAIVTWKTGKPAKIIYTREESLIASSPRHEMEMHVRLGADKEGNIRGIDLYTLSNTGAFGEHGPTTVGLSGHKSIPLYGKAEAFRFTYDVVYTNVMSAGAYRGYGATQGIFAVESAVNELAQVLGMDPTVLREKNMVREGQVMPAYYGETAQSCALDRCLERAKEMIGWDEKYPCRDMGNGKVRGVGVAMAMQGSGISGVDTGSVAIKVNDDGFYSLMIGATDMGTGCDTILSQMAAECLDCDLEDIIVSGVDTDTSPYDCGSYASSTTYVTGMAVVKTCETLRRKICERGAEYLGCSPADVEFDGQKVTDLKTGESISRKEIGNRVMCSSNQPLSANEAFSSPTSPPPFMAGIAEVEIDKETGVVEMIDYAAVVDCGTVVNPNLARVQTEGGIAQGIGMALYEDIVYNSKGKNYSNSFMQYKIPSRLDVGNIRVEFESSYEPTGPFGAKSIGEIVINTPSPAISNAIQNAVGVIIRELPMTAEKVYFEMQK</sequence>
<dbReference type="AlphaFoldDB" id="A0A9D2R5C7"/>
<dbReference type="InterPro" id="IPR036856">
    <property type="entry name" value="Ald_Oxase/Xan_DH_a/b_sf"/>
</dbReference>
<dbReference type="InterPro" id="IPR046867">
    <property type="entry name" value="AldOxase/xan_DH_MoCoBD2"/>
</dbReference>
<dbReference type="SUPFAM" id="SSF56003">
    <property type="entry name" value="Molybdenum cofactor-binding domain"/>
    <property type="match status" value="1"/>
</dbReference>
<dbReference type="GO" id="GO:0005506">
    <property type="term" value="F:iron ion binding"/>
    <property type="evidence" value="ECO:0007669"/>
    <property type="project" value="InterPro"/>
</dbReference>
<keyword evidence="1" id="KW-0500">Molybdenum</keyword>
<name>A0A9D2R5C7_9FIRM</name>
<evidence type="ECO:0000313" key="5">
    <source>
        <dbReference type="Proteomes" id="UP000823897"/>
    </source>
</evidence>